<protein>
    <recommendedName>
        <fullName evidence="4">Ras family protein</fullName>
    </recommendedName>
</protein>
<keyword evidence="1" id="KW-0812">Transmembrane</keyword>
<keyword evidence="3" id="KW-1185">Reference proteome</keyword>
<accession>A0A2G9UHM9</accession>
<dbReference type="Gene3D" id="3.40.50.300">
    <property type="entry name" value="P-loop containing nucleotide triphosphate hydrolases"/>
    <property type="match status" value="1"/>
</dbReference>
<dbReference type="InterPro" id="IPR027417">
    <property type="entry name" value="P-loop_NTPase"/>
</dbReference>
<proteinExistence type="predicted"/>
<dbReference type="GO" id="GO:0003924">
    <property type="term" value="F:GTPase activity"/>
    <property type="evidence" value="ECO:0007669"/>
    <property type="project" value="InterPro"/>
</dbReference>
<organism evidence="2 3">
    <name type="scientific">Teladorsagia circumcincta</name>
    <name type="common">Brown stomach worm</name>
    <name type="synonym">Ostertagia circumcincta</name>
    <dbReference type="NCBI Taxonomy" id="45464"/>
    <lineage>
        <taxon>Eukaryota</taxon>
        <taxon>Metazoa</taxon>
        <taxon>Ecdysozoa</taxon>
        <taxon>Nematoda</taxon>
        <taxon>Chromadorea</taxon>
        <taxon>Rhabditida</taxon>
        <taxon>Rhabditina</taxon>
        <taxon>Rhabditomorpha</taxon>
        <taxon>Strongyloidea</taxon>
        <taxon>Trichostrongylidae</taxon>
        <taxon>Teladorsagia</taxon>
    </lineage>
</organism>
<evidence type="ECO:0000256" key="1">
    <source>
        <dbReference type="SAM" id="Phobius"/>
    </source>
</evidence>
<feature type="transmembrane region" description="Helical" evidence="1">
    <location>
        <begin position="65"/>
        <end position="86"/>
    </location>
</feature>
<evidence type="ECO:0000313" key="3">
    <source>
        <dbReference type="Proteomes" id="UP000230423"/>
    </source>
</evidence>
<keyword evidence="1" id="KW-0472">Membrane</keyword>
<evidence type="ECO:0008006" key="4">
    <source>
        <dbReference type="Google" id="ProtNLM"/>
    </source>
</evidence>
<dbReference type="OrthoDB" id="9989112at2759"/>
<gene>
    <name evidence="2" type="ORF">TELCIR_08484</name>
</gene>
<dbReference type="Pfam" id="PF00071">
    <property type="entry name" value="Ras"/>
    <property type="match status" value="1"/>
</dbReference>
<dbReference type="InterPro" id="IPR001806">
    <property type="entry name" value="Small_GTPase"/>
</dbReference>
<evidence type="ECO:0000313" key="2">
    <source>
        <dbReference type="EMBL" id="PIO69686.1"/>
    </source>
</evidence>
<sequence length="101" mass="11175">MPGWRNPEYDLRTLHVVHAYCEAPDIIICGNKADLENRRQVSTARAKQLADQLGTAGLVQANSPVMWFAMFISWGGIFLFASFPVGNYHPLGSSHRGNSSL</sequence>
<dbReference type="Proteomes" id="UP000230423">
    <property type="component" value="Unassembled WGS sequence"/>
</dbReference>
<dbReference type="SUPFAM" id="SSF52540">
    <property type="entry name" value="P-loop containing nucleoside triphosphate hydrolases"/>
    <property type="match status" value="1"/>
</dbReference>
<dbReference type="AlphaFoldDB" id="A0A2G9UHM9"/>
<keyword evidence="1" id="KW-1133">Transmembrane helix</keyword>
<dbReference type="GO" id="GO:0005525">
    <property type="term" value="F:GTP binding"/>
    <property type="evidence" value="ECO:0007669"/>
    <property type="project" value="InterPro"/>
</dbReference>
<reference evidence="2 3" key="1">
    <citation type="submission" date="2015-09" db="EMBL/GenBank/DDBJ databases">
        <title>Draft genome of the parasitic nematode Teladorsagia circumcincta isolate WARC Sus (inbred).</title>
        <authorList>
            <person name="Mitreva M."/>
        </authorList>
    </citation>
    <scope>NUCLEOTIDE SEQUENCE [LARGE SCALE GENOMIC DNA]</scope>
    <source>
        <strain evidence="2 3">S</strain>
    </source>
</reference>
<dbReference type="EMBL" id="KZ346557">
    <property type="protein sequence ID" value="PIO69686.1"/>
    <property type="molecule type" value="Genomic_DNA"/>
</dbReference>
<name>A0A2G9UHM9_TELCI</name>